<protein>
    <submittedName>
        <fullName evidence="1">TPR repeat-containing protein</fullName>
    </submittedName>
</protein>
<comment type="caution">
    <text evidence="1">The sequence shown here is derived from an EMBL/GenBank/DDBJ whole genome shotgun (WGS) entry which is preliminary data.</text>
</comment>
<dbReference type="AlphaFoldDB" id="A0A0A6RHH7"/>
<dbReference type="InterPro" id="IPR011990">
    <property type="entry name" value="TPR-like_helical_dom_sf"/>
</dbReference>
<keyword evidence="2" id="KW-1185">Reference proteome</keyword>
<dbReference type="EMBL" id="LUTY01002587">
    <property type="protein sequence ID" value="OAD19989.1"/>
    <property type="molecule type" value="Genomic_DNA"/>
</dbReference>
<gene>
    <name evidence="1" type="ORF">THIOM_004336</name>
</gene>
<dbReference type="Proteomes" id="UP000076962">
    <property type="component" value="Unassembled WGS sequence"/>
</dbReference>
<evidence type="ECO:0000313" key="1">
    <source>
        <dbReference type="EMBL" id="OAD19989.1"/>
    </source>
</evidence>
<dbReference type="Pfam" id="PF13374">
    <property type="entry name" value="TPR_10"/>
    <property type="match status" value="2"/>
</dbReference>
<evidence type="ECO:0000313" key="2">
    <source>
        <dbReference type="Proteomes" id="UP000076962"/>
    </source>
</evidence>
<dbReference type="Gene3D" id="1.25.40.10">
    <property type="entry name" value="Tetratricopeptide repeat domain"/>
    <property type="match status" value="1"/>
</dbReference>
<sequence>MQGELSNSYAQNPLDNRADNLEKAIEYYQAALQVRTPEDMPVDWATTMNNLAIAYQNRLRGTRADNLEKAIEGYQAALQVITQKDMPVEWASTMNNLANAYSDRIRGTRADNLEKATETLYTLDEGSAEGLQAELAENQDLAARASYCLAKLGHFDEAIVTLEQGRTRAFSETYNATLLKMASETDQQTYTEASVQVKALEKEMYTAGQENTRSRAEVLADLKLARTRLATLVETIRQTMPDFLPEGLNFQSICQLATTLKQPLVYLLTTPKGSLALIVPAKGETEVVWLDDFSTEDLSGLLYDNEETRRYLHGTVGG</sequence>
<dbReference type="SUPFAM" id="SSF48452">
    <property type="entry name" value="TPR-like"/>
    <property type="match status" value="1"/>
</dbReference>
<organism evidence="1 2">
    <name type="scientific">Candidatus Thiomargarita nelsonii</name>
    <dbReference type="NCBI Taxonomy" id="1003181"/>
    <lineage>
        <taxon>Bacteria</taxon>
        <taxon>Pseudomonadati</taxon>
        <taxon>Pseudomonadota</taxon>
        <taxon>Gammaproteobacteria</taxon>
        <taxon>Thiotrichales</taxon>
        <taxon>Thiotrichaceae</taxon>
        <taxon>Thiomargarita</taxon>
    </lineage>
</organism>
<accession>A0A0A6RHH7</accession>
<reference evidence="1 2" key="1">
    <citation type="submission" date="2016-05" db="EMBL/GenBank/DDBJ databases">
        <title>Single-cell genome of chain-forming Candidatus Thiomargarita nelsonii and comparison to other large sulfur-oxidizing bacteria.</title>
        <authorList>
            <person name="Winkel M."/>
            <person name="Salman V."/>
            <person name="Woyke T."/>
            <person name="Schulz-Vogt H."/>
            <person name="Richter M."/>
            <person name="Flood B."/>
            <person name="Bailey J."/>
            <person name="Amann R."/>
            <person name="Mussmann M."/>
        </authorList>
    </citation>
    <scope>NUCLEOTIDE SEQUENCE [LARGE SCALE GENOMIC DNA]</scope>
    <source>
        <strain evidence="1 2">THI036</strain>
    </source>
</reference>
<name>A0A0A6RHH7_9GAMM</name>
<proteinExistence type="predicted"/>